<keyword evidence="3" id="KW-1185">Reference proteome</keyword>
<dbReference type="InterPro" id="IPR036291">
    <property type="entry name" value="NAD(P)-bd_dom_sf"/>
</dbReference>
<comment type="caution">
    <text evidence="2">The sequence shown here is derived from an EMBL/GenBank/DDBJ whole genome shotgun (WGS) entry which is preliminary data.</text>
</comment>
<evidence type="ECO:0000313" key="2">
    <source>
        <dbReference type="EMBL" id="MFC5270998.1"/>
    </source>
</evidence>
<evidence type="ECO:0000313" key="3">
    <source>
        <dbReference type="Proteomes" id="UP001596161"/>
    </source>
</evidence>
<proteinExistence type="predicted"/>
<dbReference type="InterPro" id="IPR051606">
    <property type="entry name" value="Polyketide_Oxido-like"/>
</dbReference>
<protein>
    <submittedName>
        <fullName evidence="2">NAD(P)-dependent oxidoreductase</fullName>
    </submittedName>
</protein>
<dbReference type="SUPFAM" id="SSF51735">
    <property type="entry name" value="NAD(P)-binding Rossmann-fold domains"/>
    <property type="match status" value="1"/>
</dbReference>
<dbReference type="CDD" id="cd05244">
    <property type="entry name" value="BVR-B_like_SDR_a"/>
    <property type="match status" value="1"/>
</dbReference>
<dbReference type="Pfam" id="PF13460">
    <property type="entry name" value="NAD_binding_10"/>
    <property type="match status" value="1"/>
</dbReference>
<sequence length="217" mass="23717">MKVALIGASGFVGTAILNELVERGHEVTALTRNAANIKKQHPNVTAVQTNVTQPEALAEKIKGYDAVISAFNAGWTNPNLYNDFLNGSKAIQEGVKRSGVKRFIFVGGAGSLYTPDGGQFVDTPEFPEQIKPGATAARDYLNHLKEEKDLEWTFLSPALEMHPGTSGQRKGTYRKGLENPVFDESSRSVASVEDTALAIVDELENPQHIRQRFTIAY</sequence>
<dbReference type="PANTHER" id="PTHR43355:SF2">
    <property type="entry name" value="FLAVIN REDUCTASE (NADPH)"/>
    <property type="match status" value="1"/>
</dbReference>
<dbReference type="RefSeq" id="WP_378017365.1">
    <property type="nucleotide sequence ID" value="NZ_JBHSKT010000005.1"/>
</dbReference>
<dbReference type="PANTHER" id="PTHR43355">
    <property type="entry name" value="FLAVIN REDUCTASE (NADPH)"/>
    <property type="match status" value="1"/>
</dbReference>
<organism evidence="2 3">
    <name type="scientific">Adhaeribacter terreus</name>
    <dbReference type="NCBI Taxonomy" id="529703"/>
    <lineage>
        <taxon>Bacteria</taxon>
        <taxon>Pseudomonadati</taxon>
        <taxon>Bacteroidota</taxon>
        <taxon>Cytophagia</taxon>
        <taxon>Cytophagales</taxon>
        <taxon>Hymenobacteraceae</taxon>
        <taxon>Adhaeribacter</taxon>
    </lineage>
</organism>
<dbReference type="InterPro" id="IPR016040">
    <property type="entry name" value="NAD(P)-bd_dom"/>
</dbReference>
<dbReference type="EMBL" id="JBHSKT010000005">
    <property type="protein sequence ID" value="MFC5270998.1"/>
    <property type="molecule type" value="Genomic_DNA"/>
</dbReference>
<dbReference type="Proteomes" id="UP001596161">
    <property type="component" value="Unassembled WGS sequence"/>
</dbReference>
<name>A0ABW0E9E1_9BACT</name>
<dbReference type="Gene3D" id="3.40.50.720">
    <property type="entry name" value="NAD(P)-binding Rossmann-like Domain"/>
    <property type="match status" value="1"/>
</dbReference>
<accession>A0ABW0E9E1</accession>
<gene>
    <name evidence="2" type="ORF">ACFPIB_10285</name>
</gene>
<feature type="domain" description="NAD(P)-binding" evidence="1">
    <location>
        <begin position="7"/>
        <end position="202"/>
    </location>
</feature>
<reference evidence="3" key="1">
    <citation type="journal article" date="2019" name="Int. J. Syst. Evol. Microbiol.">
        <title>The Global Catalogue of Microorganisms (GCM) 10K type strain sequencing project: providing services to taxonomists for standard genome sequencing and annotation.</title>
        <authorList>
            <consortium name="The Broad Institute Genomics Platform"/>
            <consortium name="The Broad Institute Genome Sequencing Center for Infectious Disease"/>
            <person name="Wu L."/>
            <person name="Ma J."/>
        </authorList>
    </citation>
    <scope>NUCLEOTIDE SEQUENCE [LARGE SCALE GENOMIC DNA]</scope>
    <source>
        <strain evidence="3">KACC 12602</strain>
    </source>
</reference>
<evidence type="ECO:0000259" key="1">
    <source>
        <dbReference type="Pfam" id="PF13460"/>
    </source>
</evidence>